<sequence length="163" mass="18473">MDLLTFLFLILLVWTCIHFLLQTRNTNVPPGPFPLPIVGNLFKLGSKPNESLAQLYGPLMTLQLGSLTTVVVSTAAMANQLLLKHDLIFSGRAVLDSVRALNYHKSSVVWTPPNPRWRTLRTLLNTQMMTVEEPRCRRWSRTCATAPLRNGRWISDVPLSLRH</sequence>
<organism evidence="1 2">
    <name type="scientific">Persea americana</name>
    <name type="common">Avocado</name>
    <dbReference type="NCBI Taxonomy" id="3435"/>
    <lineage>
        <taxon>Eukaryota</taxon>
        <taxon>Viridiplantae</taxon>
        <taxon>Streptophyta</taxon>
        <taxon>Embryophyta</taxon>
        <taxon>Tracheophyta</taxon>
        <taxon>Spermatophyta</taxon>
        <taxon>Magnoliopsida</taxon>
        <taxon>Magnoliidae</taxon>
        <taxon>Laurales</taxon>
        <taxon>Lauraceae</taxon>
        <taxon>Persea</taxon>
    </lineage>
</organism>
<name>A0ACC2LJP9_PERAE</name>
<keyword evidence="2" id="KW-1185">Reference proteome</keyword>
<gene>
    <name evidence="1" type="ORF">MRB53_026997</name>
</gene>
<evidence type="ECO:0000313" key="2">
    <source>
        <dbReference type="Proteomes" id="UP001234297"/>
    </source>
</evidence>
<dbReference type="Proteomes" id="UP001234297">
    <property type="component" value="Chromosome 8"/>
</dbReference>
<protein>
    <submittedName>
        <fullName evidence="1">Uncharacterized protein</fullName>
    </submittedName>
</protein>
<reference evidence="1 2" key="1">
    <citation type="journal article" date="2022" name="Hortic Res">
        <title>A haplotype resolved chromosomal level avocado genome allows analysis of novel avocado genes.</title>
        <authorList>
            <person name="Nath O."/>
            <person name="Fletcher S.J."/>
            <person name="Hayward A."/>
            <person name="Shaw L.M."/>
            <person name="Masouleh A.K."/>
            <person name="Furtado A."/>
            <person name="Henry R.J."/>
            <person name="Mitter N."/>
        </authorList>
    </citation>
    <scope>NUCLEOTIDE SEQUENCE [LARGE SCALE GENOMIC DNA]</scope>
    <source>
        <strain evidence="2">cv. Hass</strain>
    </source>
</reference>
<comment type="caution">
    <text evidence="1">The sequence shown here is derived from an EMBL/GenBank/DDBJ whole genome shotgun (WGS) entry which is preliminary data.</text>
</comment>
<accession>A0ACC2LJP9</accession>
<evidence type="ECO:0000313" key="1">
    <source>
        <dbReference type="EMBL" id="KAJ8633661.1"/>
    </source>
</evidence>
<proteinExistence type="predicted"/>
<dbReference type="EMBL" id="CM056816">
    <property type="protein sequence ID" value="KAJ8633661.1"/>
    <property type="molecule type" value="Genomic_DNA"/>
</dbReference>